<proteinExistence type="predicted"/>
<protein>
    <recommendedName>
        <fullName evidence="1">Reverse transcriptase zinc-binding domain-containing protein</fullName>
    </recommendedName>
</protein>
<name>A0A7J8TEG4_GOSDV</name>
<dbReference type="PANTHER" id="PTHR47074:SF48">
    <property type="entry name" value="POLYNUCLEOTIDYL TRANSFERASE, RIBONUCLEASE H-LIKE SUPERFAMILY PROTEIN"/>
    <property type="match status" value="1"/>
</dbReference>
<dbReference type="PANTHER" id="PTHR47074">
    <property type="entry name" value="BNAC02G40300D PROTEIN"/>
    <property type="match status" value="1"/>
</dbReference>
<feature type="domain" description="Reverse transcriptase zinc-binding" evidence="1">
    <location>
        <begin position="16"/>
        <end position="74"/>
    </location>
</feature>
<gene>
    <name evidence="2" type="ORF">Godav_029855</name>
</gene>
<evidence type="ECO:0000259" key="1">
    <source>
        <dbReference type="Pfam" id="PF13966"/>
    </source>
</evidence>
<dbReference type="InterPro" id="IPR052929">
    <property type="entry name" value="RNase_H-like_EbsB-rel"/>
</dbReference>
<sequence length="210" mass="23981">MWGWGPTVSFGRWCGSCECCPRLEYFWWGIGHDILPTYEKISTIRRDFNSDCPRCGRDKETLIHALKDCPRAQAVLVHAGLNSNPLDGNHCRGVDWIEEVARSQEVKALSDFVTVLWNIWNSRNNKVFQNLEEEAKVTWERSAALSHDFRIFNLLEEPSLRKPAVKEGWRKPNQGMVKINFDAAVKDQKTSFGIIARDHEGFVMGVGLGC</sequence>
<reference evidence="2 3" key="1">
    <citation type="journal article" date="2019" name="Genome Biol. Evol.">
        <title>Insights into the evolution of the New World diploid cottons (Gossypium, subgenus Houzingenia) based on genome sequencing.</title>
        <authorList>
            <person name="Grover C.E."/>
            <person name="Arick M.A. 2nd"/>
            <person name="Thrash A."/>
            <person name="Conover J.L."/>
            <person name="Sanders W.S."/>
            <person name="Peterson D.G."/>
            <person name="Frelichowski J.E."/>
            <person name="Scheffler J.A."/>
            <person name="Scheffler B.E."/>
            <person name="Wendel J.F."/>
        </authorList>
    </citation>
    <scope>NUCLEOTIDE SEQUENCE [LARGE SCALE GENOMIC DNA]</scope>
    <source>
        <strain evidence="2">27</strain>
        <tissue evidence="2">Leaf</tissue>
    </source>
</reference>
<comment type="caution">
    <text evidence="2">The sequence shown here is derived from an EMBL/GenBank/DDBJ whole genome shotgun (WGS) entry which is preliminary data.</text>
</comment>
<organism evidence="2 3">
    <name type="scientific">Gossypium davidsonii</name>
    <name type="common">Davidson's cotton</name>
    <name type="synonym">Gossypium klotzschianum subsp. davidsonii</name>
    <dbReference type="NCBI Taxonomy" id="34287"/>
    <lineage>
        <taxon>Eukaryota</taxon>
        <taxon>Viridiplantae</taxon>
        <taxon>Streptophyta</taxon>
        <taxon>Embryophyta</taxon>
        <taxon>Tracheophyta</taxon>
        <taxon>Spermatophyta</taxon>
        <taxon>Magnoliopsida</taxon>
        <taxon>eudicotyledons</taxon>
        <taxon>Gunneridae</taxon>
        <taxon>Pentapetalae</taxon>
        <taxon>rosids</taxon>
        <taxon>malvids</taxon>
        <taxon>Malvales</taxon>
        <taxon>Malvaceae</taxon>
        <taxon>Malvoideae</taxon>
        <taxon>Gossypium</taxon>
    </lineage>
</organism>
<dbReference type="Pfam" id="PF13966">
    <property type="entry name" value="zf-RVT"/>
    <property type="match status" value="1"/>
</dbReference>
<dbReference type="InterPro" id="IPR026960">
    <property type="entry name" value="RVT-Znf"/>
</dbReference>
<keyword evidence="3" id="KW-1185">Reference proteome</keyword>
<dbReference type="EMBL" id="JABFAC010246281">
    <property type="protein sequence ID" value="MBA0636530.1"/>
    <property type="molecule type" value="Genomic_DNA"/>
</dbReference>
<accession>A0A7J8TEG4</accession>
<evidence type="ECO:0000313" key="3">
    <source>
        <dbReference type="Proteomes" id="UP000593561"/>
    </source>
</evidence>
<dbReference type="AlphaFoldDB" id="A0A7J8TEG4"/>
<dbReference type="Proteomes" id="UP000593561">
    <property type="component" value="Unassembled WGS sequence"/>
</dbReference>
<evidence type="ECO:0000313" key="2">
    <source>
        <dbReference type="EMBL" id="MBA0636530.1"/>
    </source>
</evidence>